<comment type="caution">
    <text evidence="2">The sequence shown here is derived from an EMBL/GenBank/DDBJ whole genome shotgun (WGS) entry which is preliminary data.</text>
</comment>
<accession>A0A368DNF2</accession>
<sequence>MLLSECLITYIPIIQFLIYQINKIIPTERKKMNFVYKYALNIASKYSNYRNNVSQEAELSHLSDKILQDIGVSRASIHSVIWK</sequence>
<dbReference type="EMBL" id="QOQD01000007">
    <property type="protein sequence ID" value="RCL73362.1"/>
    <property type="molecule type" value="Genomic_DNA"/>
</dbReference>
<dbReference type="AlphaFoldDB" id="A0A368DNF2"/>
<proteinExistence type="predicted"/>
<evidence type="ECO:0000259" key="1">
    <source>
        <dbReference type="Pfam" id="PF06568"/>
    </source>
</evidence>
<dbReference type="InterPro" id="IPR009506">
    <property type="entry name" value="YjiS-like"/>
</dbReference>
<organism evidence="2 3">
    <name type="scientific">PS1 clade bacterium</name>
    <dbReference type="NCBI Taxonomy" id="2175152"/>
    <lineage>
        <taxon>Bacteria</taxon>
        <taxon>Pseudomonadati</taxon>
        <taxon>Pseudomonadota</taxon>
        <taxon>Alphaproteobacteria</taxon>
        <taxon>PS1 clade</taxon>
    </lineage>
</organism>
<protein>
    <submittedName>
        <fullName evidence="2">DUF1127 domain-containing protein</fullName>
    </submittedName>
</protein>
<reference evidence="2 3" key="1">
    <citation type="journal article" date="2018" name="Microbiome">
        <title>Fine metagenomic profile of the Mediterranean stratified and mixed water columns revealed by assembly and recruitment.</title>
        <authorList>
            <person name="Haro-Moreno J.M."/>
            <person name="Lopez-Perez M."/>
            <person name="De La Torre J.R."/>
            <person name="Picazo A."/>
            <person name="Camacho A."/>
            <person name="Rodriguez-Valera F."/>
        </authorList>
    </citation>
    <scope>NUCLEOTIDE SEQUENCE [LARGE SCALE GENOMIC DNA]</scope>
    <source>
        <strain evidence="2">MED-G57</strain>
    </source>
</reference>
<evidence type="ECO:0000313" key="3">
    <source>
        <dbReference type="Proteomes" id="UP000253570"/>
    </source>
</evidence>
<feature type="domain" description="YjiS-like" evidence="1">
    <location>
        <begin position="44"/>
        <end position="75"/>
    </location>
</feature>
<dbReference type="Pfam" id="PF06568">
    <property type="entry name" value="YjiS-like"/>
    <property type="match status" value="1"/>
</dbReference>
<name>A0A368DNF2_9PROT</name>
<gene>
    <name evidence="2" type="ORF">DBW71_03685</name>
</gene>
<dbReference type="Proteomes" id="UP000253570">
    <property type="component" value="Unassembled WGS sequence"/>
</dbReference>
<evidence type="ECO:0000313" key="2">
    <source>
        <dbReference type="EMBL" id="RCL73362.1"/>
    </source>
</evidence>